<keyword evidence="3" id="KW-1185">Reference proteome</keyword>
<dbReference type="EMBL" id="CP074694">
    <property type="protein sequence ID" value="QVL33407.1"/>
    <property type="molecule type" value="Genomic_DNA"/>
</dbReference>
<dbReference type="Proteomes" id="UP000676194">
    <property type="component" value="Chromosome"/>
</dbReference>
<dbReference type="Pfam" id="PF07607">
    <property type="entry name" value="DUF1570"/>
    <property type="match status" value="1"/>
</dbReference>
<dbReference type="RefSeq" id="WP_213498296.1">
    <property type="nucleotide sequence ID" value="NZ_CP074694.1"/>
</dbReference>
<evidence type="ECO:0000313" key="3">
    <source>
        <dbReference type="Proteomes" id="UP000676194"/>
    </source>
</evidence>
<name>A0A8E6B8N6_9BACT</name>
<reference evidence="2" key="1">
    <citation type="submission" date="2021-05" db="EMBL/GenBank/DDBJ databases">
        <title>Complete genome sequence of the cellulolytic planctomycete Telmatocola sphagniphila SP2T and characterization of the first cellulase from planctomycetes.</title>
        <authorList>
            <person name="Rakitin A.L."/>
            <person name="Beletsky A.V."/>
            <person name="Naumoff D.G."/>
            <person name="Kulichevskaya I.S."/>
            <person name="Mardanov A.V."/>
            <person name="Ravin N.V."/>
            <person name="Dedysh S.N."/>
        </authorList>
    </citation>
    <scope>NUCLEOTIDE SEQUENCE</scope>
    <source>
        <strain evidence="2">SP2T</strain>
    </source>
</reference>
<accession>A0A8E6B8N6</accession>
<organism evidence="2 3">
    <name type="scientific">Telmatocola sphagniphila</name>
    <dbReference type="NCBI Taxonomy" id="1123043"/>
    <lineage>
        <taxon>Bacteria</taxon>
        <taxon>Pseudomonadati</taxon>
        <taxon>Planctomycetota</taxon>
        <taxon>Planctomycetia</taxon>
        <taxon>Gemmatales</taxon>
        <taxon>Gemmataceae</taxon>
    </lineage>
</organism>
<gene>
    <name evidence="2" type="ORF">KIH39_05700</name>
</gene>
<dbReference type="AlphaFoldDB" id="A0A8E6B8N6"/>
<dbReference type="KEGG" id="tsph:KIH39_05700"/>
<evidence type="ECO:0000313" key="2">
    <source>
        <dbReference type="EMBL" id="QVL33407.1"/>
    </source>
</evidence>
<protein>
    <submittedName>
        <fullName evidence="2">DUF1570 domain-containing protein</fullName>
    </submittedName>
</protein>
<evidence type="ECO:0000259" key="1">
    <source>
        <dbReference type="Pfam" id="PF07607"/>
    </source>
</evidence>
<dbReference type="InterPro" id="IPR011464">
    <property type="entry name" value="DUF1570"/>
</dbReference>
<feature type="domain" description="DUF1570" evidence="1">
    <location>
        <begin position="153"/>
        <end position="250"/>
    </location>
</feature>
<sequence length="293" mass="34206">MSSPRFRNHRFFSVLWLAALLIGVQLGCASFKSNEEKETKAALIPAPGKYSLRLSQYVFYADFPLKDHSGMFQELAELHDQVFNELQLPPSTAIVQVFLFEDQARYEKYMRNRYPDLPRRRAFFISQPRSSRGTEDLLVFTYWGDNITEDLRHELTHALLHSSLHEVPLWLDEGLAEYFELPPANHGLNSSHLEQLRRGPFTPDLARMEQLNQVQQMERAEYREAWAWVHYLMQSKPDRKKVLLDYLQELRTPQRSATSMMSRLRELTPTVNDELRDHLAGLDENKVGDASKP</sequence>
<proteinExistence type="predicted"/>